<dbReference type="GO" id="GO:0005524">
    <property type="term" value="F:ATP binding"/>
    <property type="evidence" value="ECO:0007669"/>
    <property type="project" value="UniProtKB-UniRule"/>
</dbReference>
<dbReference type="GO" id="GO:0003777">
    <property type="term" value="F:microtubule motor activity"/>
    <property type="evidence" value="ECO:0007669"/>
    <property type="project" value="InterPro"/>
</dbReference>
<dbReference type="CDD" id="cd01366">
    <property type="entry name" value="KISc_C_terminal"/>
    <property type="match status" value="1"/>
</dbReference>
<dbReference type="SMART" id="SM00129">
    <property type="entry name" value="KISc"/>
    <property type="match status" value="1"/>
</dbReference>
<keyword evidence="2" id="KW-0150">Chloroplast</keyword>
<evidence type="ECO:0000256" key="10">
    <source>
        <dbReference type="SAM" id="MobiDB-lite"/>
    </source>
</evidence>
<protein>
    <submittedName>
        <fullName evidence="12">Kinesin 14-IIIa protein</fullName>
    </submittedName>
</protein>
<name>A0A142KWD1_MARVE</name>
<dbReference type="InterPro" id="IPR036961">
    <property type="entry name" value="Kinesin_motor_dom_sf"/>
</dbReference>
<dbReference type="Gene3D" id="2.60.120.430">
    <property type="entry name" value="Galactose-binding lectin"/>
    <property type="match status" value="1"/>
</dbReference>
<feature type="domain" description="Kinesin motor" evidence="11">
    <location>
        <begin position="529"/>
        <end position="854"/>
    </location>
</feature>
<evidence type="ECO:0000256" key="7">
    <source>
        <dbReference type="ARBA" id="ARBA00023175"/>
    </source>
</evidence>
<dbReference type="InterPro" id="IPR019821">
    <property type="entry name" value="Kinesin_motor_CS"/>
</dbReference>
<dbReference type="GO" id="GO:0005874">
    <property type="term" value="C:microtubule"/>
    <property type="evidence" value="ECO:0007669"/>
    <property type="project" value="UniProtKB-KW"/>
</dbReference>
<dbReference type="PANTHER" id="PTHR47972:SF23">
    <property type="entry name" value="KINESIN MOTOR DOMAIN-CONTAINING PROTEIN"/>
    <property type="match status" value="1"/>
</dbReference>
<evidence type="ECO:0000256" key="3">
    <source>
        <dbReference type="ARBA" id="ARBA00022701"/>
    </source>
</evidence>
<dbReference type="PROSITE" id="PS50067">
    <property type="entry name" value="KINESIN_MOTOR_2"/>
    <property type="match status" value="1"/>
</dbReference>
<dbReference type="PRINTS" id="PR00380">
    <property type="entry name" value="KINESINHEAVY"/>
</dbReference>
<proteinExistence type="evidence at transcript level"/>
<evidence type="ECO:0000259" key="11">
    <source>
        <dbReference type="PROSITE" id="PS50067"/>
    </source>
</evidence>
<evidence type="ECO:0000256" key="6">
    <source>
        <dbReference type="ARBA" id="ARBA00023054"/>
    </source>
</evidence>
<dbReference type="GO" id="GO:0007018">
    <property type="term" value="P:microtubule-based movement"/>
    <property type="evidence" value="ECO:0007669"/>
    <property type="project" value="InterPro"/>
</dbReference>
<dbReference type="InterPro" id="IPR027640">
    <property type="entry name" value="Kinesin-like_fam"/>
</dbReference>
<accession>A0A142KWD1</accession>
<evidence type="ECO:0000313" key="12">
    <source>
        <dbReference type="EMBL" id="AMS24251.1"/>
    </source>
</evidence>
<dbReference type="Pfam" id="PF11721">
    <property type="entry name" value="Malectin"/>
    <property type="match status" value="1"/>
</dbReference>
<keyword evidence="3" id="KW-0493">Microtubule</keyword>
<dbReference type="Pfam" id="PF00225">
    <property type="entry name" value="Kinesin"/>
    <property type="match status" value="1"/>
</dbReference>
<keyword evidence="2" id="KW-0934">Plastid</keyword>
<dbReference type="SUPFAM" id="SSF52540">
    <property type="entry name" value="P-loop containing nucleoside triphosphate hydrolases"/>
    <property type="match status" value="1"/>
</dbReference>
<sequence>MEEISGSVSDKFALDELCNFERSRMCASIEVSKGCSGVSTPRVPEPAESPNMASFTVGKNACQAFNNEWNSEIPCKSSGTVISDSMPRSPTTPGTSLHYAPSVAQSFMSEGTSATLGYSGSTVSGDDSDDCDSHRSRKPGSSLVDGLKFEETLPGLCLQENVVLLINAGGSQITHTPFGVEFVEDCHYEGGDVLCTAEDIKNTKTQALYQTARYGNFSYNILDLPPGDYMVDLHFAEIIFTNGPPGLRVFDVLIQNEKVVSKLDVFSRVGSNTPLILMNANAVVRENGLSITFRGVVGSPTLNGICIRKATSNGMLQSSIRLNTIEEAEVKVQNEESDIAKNTFLPAESESILVREHATLPVKSRVSFDYSKKEKMKRKSKPRKCDELKIQELRNEAHQAWMYVQDANREKEKLQNELDCKSLQVDSLAQAVERQLIDLKEAQDKHDSDKIQWKTSLIELATKLQLIKHEYKILAKNAHEWVDSFPAIGCMTVKIQELVNELNELKKKYGKQGQELKLYYNQVLELKGNIRVFCRCRPLSSSDINVGASSVVDFDSSRDNELAVRCNGGRKLFKFDRVFTPSNNQTDVFADTAPVVVSVLDGYNVCIFAYGQTGTGKTHTMEGTENDRGVNYRTLEELFRLASERKGQFEYTISVSVLEVYNEQIRDLLASPPPSGQSAKKLEIKQVADGVHHVPGLTEAKVESMEEVWEVLQTGKSARAVGSTNCNEHSSRSHCMLCVMVKGESVITGECYRSKLWLVDLAGSERIAKSDVQGDRLKEAQNINKSLSALGDVIYALSTKSSHVPYRNSKLTHLLQDSLGGESKTLMFVQISPSENDAGETLCSLNFASRVRGIELGPAKKQVDSTEVLKYKQMVEKIKQDGKAKDENMKKQEDSMKKLEESLKSKDQASRVLSEKIKENETIIANERKARAGVEHKLKEQLALIEKLREELKAKESNNHMAEVCAQRKILEPVSEVLPPRRPMVENNIKENAYDNFEYSMTENDETDTEIKPPAKNLLTRKPGRASLSVAPRRRPSIAVVIPLPKLDGLDSLRSSAESLQDSFPDENQLPQLQKTVAPSLDSPKSNGWKKGTAIAPSTVLRRSIPRKIHFKSPHLQPTYKSPFVPPVPAADKVSNTQKKREHPGEADKPGSNSRMRRVSIASTWGKPPPQQPWNAGPAVEHVGGAQRVVVANAGTVTKTKAVMYNRERAWNR</sequence>
<dbReference type="PROSITE" id="PS00411">
    <property type="entry name" value="KINESIN_MOTOR_1"/>
    <property type="match status" value="1"/>
</dbReference>
<dbReference type="Gene3D" id="3.40.850.10">
    <property type="entry name" value="Kinesin motor domain"/>
    <property type="match status" value="1"/>
</dbReference>
<feature type="coiled-coil region" evidence="9">
    <location>
        <begin position="488"/>
        <end position="515"/>
    </location>
</feature>
<dbReference type="InterPro" id="IPR001752">
    <property type="entry name" value="Kinesin_motor_dom"/>
</dbReference>
<dbReference type="FunFam" id="3.40.850.10:FF:000057">
    <property type="entry name" value="kinesin-like protein KIN-14R"/>
    <property type="match status" value="1"/>
</dbReference>
<evidence type="ECO:0000256" key="9">
    <source>
        <dbReference type="SAM" id="Coils"/>
    </source>
</evidence>
<dbReference type="AlphaFoldDB" id="A0A142KWD1"/>
<feature type="coiled-coil region" evidence="9">
    <location>
        <begin position="882"/>
        <end position="965"/>
    </location>
</feature>
<dbReference type="PANTHER" id="PTHR47972">
    <property type="entry name" value="KINESIN-LIKE PROTEIN KLP-3"/>
    <property type="match status" value="1"/>
</dbReference>
<reference evidence="12" key="1">
    <citation type="journal article" date="2016" name="Cytoskeleton">
        <title>Transcriptome analysis reveals a diverse family of kinesins essential for spermatogenesis in the fern Marsilea.</title>
        <authorList>
            <person name="Tomei E.J."/>
            <person name="Wolniak S.M."/>
        </authorList>
    </citation>
    <scope>NUCLEOTIDE SEQUENCE</scope>
</reference>
<dbReference type="GO" id="GO:0008017">
    <property type="term" value="F:microtubule binding"/>
    <property type="evidence" value="ECO:0007669"/>
    <property type="project" value="InterPro"/>
</dbReference>
<evidence type="ECO:0000256" key="1">
    <source>
        <dbReference type="ARBA" id="ARBA00010899"/>
    </source>
</evidence>
<feature type="binding site" evidence="8">
    <location>
        <begin position="611"/>
        <end position="618"/>
    </location>
    <ligand>
        <name>ATP</name>
        <dbReference type="ChEBI" id="CHEBI:30616"/>
    </ligand>
</feature>
<evidence type="ECO:0000256" key="2">
    <source>
        <dbReference type="ARBA" id="ARBA00022528"/>
    </source>
</evidence>
<keyword evidence="6 9" id="KW-0175">Coiled coil</keyword>
<feature type="coiled-coil region" evidence="9">
    <location>
        <begin position="404"/>
        <end position="445"/>
    </location>
</feature>
<organism evidence="12">
    <name type="scientific">Marsilea vestita</name>
    <name type="common">Hairy water-clover</name>
    <dbReference type="NCBI Taxonomy" id="59764"/>
    <lineage>
        <taxon>Eukaryota</taxon>
        <taxon>Viridiplantae</taxon>
        <taxon>Streptophyta</taxon>
        <taxon>Embryophyta</taxon>
        <taxon>Tracheophyta</taxon>
        <taxon>Polypodiopsida</taxon>
        <taxon>Polypodiidae</taxon>
        <taxon>Salviniales</taxon>
        <taxon>Marsileaceae</taxon>
        <taxon>Marsilea</taxon>
    </lineage>
</organism>
<feature type="region of interest" description="Disordered" evidence="10">
    <location>
        <begin position="118"/>
        <end position="143"/>
    </location>
</feature>
<dbReference type="InterPro" id="IPR021720">
    <property type="entry name" value="Malectin_dom"/>
</dbReference>
<feature type="region of interest" description="Disordered" evidence="10">
    <location>
        <begin position="1114"/>
        <end position="1177"/>
    </location>
</feature>
<keyword evidence="5 8" id="KW-0067">ATP-binding</keyword>
<evidence type="ECO:0000256" key="4">
    <source>
        <dbReference type="ARBA" id="ARBA00022741"/>
    </source>
</evidence>
<keyword evidence="7 8" id="KW-0505">Motor protein</keyword>
<keyword evidence="4 8" id="KW-0547">Nucleotide-binding</keyword>
<evidence type="ECO:0000256" key="5">
    <source>
        <dbReference type="ARBA" id="ARBA00022840"/>
    </source>
</evidence>
<evidence type="ECO:0000256" key="8">
    <source>
        <dbReference type="PROSITE-ProRule" id="PRU00283"/>
    </source>
</evidence>
<dbReference type="InterPro" id="IPR027417">
    <property type="entry name" value="P-loop_NTPase"/>
</dbReference>
<comment type="similarity">
    <text evidence="1">Belongs to the TRAFAC class myosin-kinesin ATPase superfamily. Kinesin family. KIN-14 subfamily.</text>
</comment>
<dbReference type="EMBL" id="KT986277">
    <property type="protein sequence ID" value="AMS24251.1"/>
    <property type="molecule type" value="mRNA"/>
</dbReference>